<feature type="region of interest" description="Disordered" evidence="1">
    <location>
        <begin position="1"/>
        <end position="59"/>
    </location>
</feature>
<evidence type="ECO:0000313" key="3">
    <source>
        <dbReference type="Proteomes" id="UP000220629"/>
    </source>
</evidence>
<sequence>MSRFDLPTTSVSPWSAPTTPATHTAHTPPAPHPGQASSQGGNAALSGLQSRRHARAQADEAKLSPILQHVLDPSVNPYAAHPGDSHVMLNFAAPVAEPPSRTAARQFRQKFQQAALDAPGSVRASRHDLGLSEHRLTMIDIGGEGQKTEDGEELMRSGNAHAINVNAQTVGSPGEFYLQAEPGGQPQKTSHFEIPNLVRPAKSWPGPGEKAEGLLPFADGFSSVTMTEGAPVFGYHVNEMSRVTSKKGWMMLAVDESFEDRIGELAHKHNGDGTVWSFPPKDGTMNRYVIPPKAALEGGAAGDYKAMWSEASAHDAYDVAQTIALHQAGSLSLDEARQAAPGLKDAHGEIDFSRLAAGKASVKHDEL</sequence>
<reference evidence="3" key="1">
    <citation type="submission" date="2017-09" db="EMBL/GenBank/DDBJ databases">
        <title>FDA dAtabase for Regulatory Grade micrObial Sequences (FDA-ARGOS): Supporting development and validation of Infectious Disease Dx tests.</title>
        <authorList>
            <person name="Minogue T."/>
            <person name="Wolcott M."/>
            <person name="Wasieloski L."/>
            <person name="Aguilar W."/>
            <person name="Moore D."/>
            <person name="Tallon L."/>
            <person name="Sadzewicz L."/>
            <person name="Ott S."/>
            <person name="Zhao X."/>
            <person name="Nagaraj S."/>
            <person name="Vavikolanu K."/>
            <person name="Aluvathingal J."/>
            <person name="Nadendla S."/>
            <person name="Sichtig H."/>
        </authorList>
    </citation>
    <scope>NUCLEOTIDE SEQUENCE [LARGE SCALE GENOMIC DNA]</scope>
    <source>
        <strain evidence="3">FDAARGOS_390</strain>
    </source>
</reference>
<feature type="compositionally biased region" description="Low complexity" evidence="1">
    <location>
        <begin position="7"/>
        <end position="27"/>
    </location>
</feature>
<evidence type="ECO:0000256" key="1">
    <source>
        <dbReference type="SAM" id="MobiDB-lite"/>
    </source>
</evidence>
<organism evidence="2 3">
    <name type="scientific">Burkholderia gladioli</name>
    <name type="common">Pseudomonas marginata</name>
    <name type="synonym">Phytomonas marginata</name>
    <dbReference type="NCBI Taxonomy" id="28095"/>
    <lineage>
        <taxon>Bacteria</taxon>
        <taxon>Pseudomonadati</taxon>
        <taxon>Pseudomonadota</taxon>
        <taxon>Betaproteobacteria</taxon>
        <taxon>Burkholderiales</taxon>
        <taxon>Burkholderiaceae</taxon>
        <taxon>Burkholderia</taxon>
    </lineage>
</organism>
<dbReference type="AlphaFoldDB" id="A0A2A7RZ81"/>
<evidence type="ECO:0000313" key="2">
    <source>
        <dbReference type="EMBL" id="PEH36562.1"/>
    </source>
</evidence>
<name>A0A2A7RZ81_BURGA</name>
<dbReference type="Proteomes" id="UP000220629">
    <property type="component" value="Unassembled WGS sequence"/>
</dbReference>
<comment type="caution">
    <text evidence="2">The sequence shown here is derived from an EMBL/GenBank/DDBJ whole genome shotgun (WGS) entry which is preliminary data.</text>
</comment>
<gene>
    <name evidence="2" type="ORF">CRM94_18175</name>
</gene>
<accession>A0A2A7RZ81</accession>
<protein>
    <submittedName>
        <fullName evidence="2">Uncharacterized protein</fullName>
    </submittedName>
</protein>
<dbReference type="RefSeq" id="WP_098153485.1">
    <property type="nucleotide sequence ID" value="NZ_CP065595.1"/>
</dbReference>
<proteinExistence type="predicted"/>
<dbReference type="EMBL" id="PDDY01000004">
    <property type="protein sequence ID" value="PEH36562.1"/>
    <property type="molecule type" value="Genomic_DNA"/>
</dbReference>